<dbReference type="PANTHER" id="PTHR36108">
    <property type="entry name" value="COLOSSIN-B-RELATED"/>
    <property type="match status" value="1"/>
</dbReference>
<dbReference type="NCBIfam" id="TIGR01167">
    <property type="entry name" value="LPXTG_anchor"/>
    <property type="match status" value="1"/>
</dbReference>
<keyword evidence="3" id="KW-0134">Cell wall</keyword>
<dbReference type="Gene3D" id="2.60.40.1280">
    <property type="match status" value="2"/>
</dbReference>
<evidence type="ECO:0000256" key="7">
    <source>
        <dbReference type="SAM" id="MobiDB-lite"/>
    </source>
</evidence>
<keyword evidence="6" id="KW-0572">Peptidoglycan-anchor</keyword>
<feature type="chain" id="PRO_5046204999" evidence="9">
    <location>
        <begin position="24"/>
        <end position="2338"/>
    </location>
</feature>
<protein>
    <submittedName>
        <fullName evidence="11">SpaA isopeptide-forming pilin-related protein</fullName>
    </submittedName>
</protein>
<feature type="compositionally biased region" description="Basic and acidic residues" evidence="7">
    <location>
        <begin position="145"/>
        <end position="154"/>
    </location>
</feature>
<feature type="signal peptide" evidence="9">
    <location>
        <begin position="1"/>
        <end position="23"/>
    </location>
</feature>
<keyword evidence="5 9" id="KW-0732">Signal</keyword>
<dbReference type="PROSITE" id="PS50847">
    <property type="entry name" value="GRAM_POS_ANCHORING"/>
    <property type="match status" value="1"/>
</dbReference>
<dbReference type="Pfam" id="PF17802">
    <property type="entry name" value="SpaA"/>
    <property type="match status" value="13"/>
</dbReference>
<evidence type="ECO:0000256" key="2">
    <source>
        <dbReference type="ARBA" id="ARBA00007257"/>
    </source>
</evidence>
<sequence>MKKRLSLLFVIMLLFQTMVSSFSQPITAFAEGNESSVFQAVTLLDAEGNALELADASDGEKVTVQVDWSLAQVEPNASGEETHMLSDVLQIQEEQQGMLTYEDTEQGTYLAETDGNVTITYPETEEDVRDSKGSFFIEAIVEKNDEASEERVDAVEDQQENADSEEISEKEAVDEDPAKEETADEDTTEENVEEKQQEKETSKAYKSEQTKTFATTEITENLVTDVTLSQRFEDGDQVELVPGEEIRVENPYDQFQVAIDYRFALPNGHEYGAGSTYKIKIPDAFSVQPNPEPQILRTANGVQFGSFIVNGDNEIVITFNENIEENSNITGFINLWSAFDAHYSGPAEGGEITFPIAGENAITYPITFEPKGAAIDKRGVPDKSYNTNTITWTVDFNKNLQSIENAVLADETTGEHALVDGSLKVYKLYMNADGSIDENKTEEITDHGFGSDFPMEFGNIDSAYRVVYDTEITDIEGESYKNKATLDGENTDPVEAEASVGVKRGEALAKSSTEYDSVNQVITWEVKYNYDEKEIPQKDAVLTDTLEGKHEFLADTLTVEEITINPDTGAEDGTDDFTNYTLDETEKGYTLQFNQNIDKAYKITYQTKATDRVLENGNVSNTITDGYENEREGSRGIQQQVLHKWNNDNPNYDDKTTSWTVRINRDKHEMQDVNFADTLPEGFTPRDIVVTHGGSELGEEDYTWEFNSDTNLLTIDFTKDPITEEIRITYITDINFDEVEHGATSFENKAVIDWIPEGGSESDRITKEASATFTPDRYTVANGFKHGSYNVESKVIDWKIGVNYNKATLNDVIVEDIIQGEQNFNLSSVKVYEMKLTGGDNGYEKGDEVTLGEGAIESFTTDDGEQGFRVHLGDITTPYLITFETDLHDQLIEKSYENTAIVTSSNRDSFDLDAKVSPYHGGEYTDKSANQNAENPRVVNWKLNINYTQSTVSNVNVTDTPSANQSFLKDSFRLYDTTVSPDNIAKGEALKEGEDYTLTFTENDEGIETFTLSFLDEIDRAYVLEYDTYILHKGDGNISNDATFEGEGTEGLDTGDQVNKPIRLDGIGGGIDGEVGSLEVTKVDATDGKPLPGAEFTLYDITGENAIRTYTTEDEGKVTFKNLLYGEYLLKETGAPEGYVTGIEDTITVTVNAETSEETVENKKITRHVQLTKEDAETGETLPGVVFDLLDEAGEIVKEGLETNEDGQITVEDLAPGKYSFVEKEAQFGYEKNETPIEFTIDDKQTIVKEVKAENHIKRGSVKLLKVDKDDNNIPLEGAVFELRNEAGEVVKSSTTNENGEISVADLRPGTYYFVEKEAPEHYVLNSDPIEVVVEKGQTTTAVVTAENELITGSVSLTKRGEDGKLLRGVVFDLETQDGETVRTELTTNEEGEIFVEDLKPGLYQFVEKATIPGYELSTTPEKFEIVKSQQETLEIEFTNDLTPGSVLLTKAGEEGETLAGAEFELRNDANEVIREGLTTDENGQIEVTNLKPGYYTFIETKAPFGHVLDASPVLFEIVFNQQTEATVTKENERTTSSVELTKKGEDGKLLEGVVFALQDEAGNTLQENLATNVHGIIQVDDLKPGNYQFVETASIPGYDLDATPHKFTIELGPKTTVEVEAVNELTTGSVVLSKVGEENEALSGAVFELQDTEGNVLRSDLTSNEAGEIEVLDLKPGNYQFVETKAPFGHDLDAVPVPFEIEFNQQVALEISKENSRSTSSVKLTKHGEDGKLLEGVTFELQDEAGEVLQEDLKTDENGELIVNDLKPGHYVLVETDTIAGYDLNATPLPFEIKLGQETATELEFENALSTGSVSLTKVGEENEVLEGAQFDLLDANGEIMQPGLVTNEEGTITVLDLKPGNYQFVETKAPFGHDLDEAPIAFEIVFDQQEQLELEMKNSRTTSSVELTKVDNETNEVLEGAVFDVRQGDEVIVEGVTSDKDGKVFVDDLKPGDYQFVETAAPEGYHLSEEPIDFTIELGQSETLKLTTDNAIIKGSFHLNKVDFDQQDLPLEGVQFELHNEAGETLQNELTTNEAGELQLHDLRPGNYVLVETKPLFGYEAHEPIAFTIDKGQLEAKEITITNMLIRGSVELTKNNELGDLLQGATFKLQDAEGNTLQTDLETDENGNITVEDLKPGSYQFVETKAPFGHDLDPTPVTFEIELNQQEAAEVEMQNSRSVSSVELTKIDQATKDVLEGAVFELRQGDKVITEGLTSDKNGNIIVGDLKPGSYAFVETKAPKGYVLDETPISFVVELGQESMIQLTAENKKVPVAPSDKHEEKASGADNISAEKTADQSGKVLPDTATDMYQYMLVGLGLLLLGGVIYLIARRKQKVE</sequence>
<proteinExistence type="inferred from homology"/>
<evidence type="ECO:0000256" key="9">
    <source>
        <dbReference type="SAM" id="SignalP"/>
    </source>
</evidence>
<dbReference type="InterPro" id="IPR041033">
    <property type="entry name" value="SpaA_PFL_dom_1"/>
</dbReference>
<organism evidence="11 12">
    <name type="scientific">Oceanobacillus kapialis</name>
    <dbReference type="NCBI Taxonomy" id="481353"/>
    <lineage>
        <taxon>Bacteria</taxon>
        <taxon>Bacillati</taxon>
        <taxon>Bacillota</taxon>
        <taxon>Bacilli</taxon>
        <taxon>Bacillales</taxon>
        <taxon>Bacillaceae</taxon>
        <taxon>Oceanobacillus</taxon>
    </lineage>
</organism>
<dbReference type="InterPro" id="IPR041171">
    <property type="entry name" value="SDR_Ig"/>
</dbReference>
<dbReference type="InterPro" id="IPR011252">
    <property type="entry name" value="Fibrogen-bd_dom1"/>
</dbReference>
<accession>A0ABW5Q397</accession>
<keyword evidence="4" id="KW-0964">Secreted</keyword>
<evidence type="ECO:0000256" key="8">
    <source>
        <dbReference type="SAM" id="Phobius"/>
    </source>
</evidence>
<feature type="compositionally biased region" description="Basic and acidic residues" evidence="7">
    <location>
        <begin position="193"/>
        <end position="209"/>
    </location>
</feature>
<dbReference type="Pfam" id="PF17961">
    <property type="entry name" value="Big_8"/>
    <property type="match status" value="1"/>
</dbReference>
<dbReference type="EMBL" id="JBHUMX010000041">
    <property type="protein sequence ID" value="MFD2629963.1"/>
    <property type="molecule type" value="Genomic_DNA"/>
</dbReference>
<keyword evidence="8" id="KW-1133">Transmembrane helix</keyword>
<dbReference type="InterPro" id="IPR008966">
    <property type="entry name" value="Adhesion_dom_sf"/>
</dbReference>
<evidence type="ECO:0000256" key="4">
    <source>
        <dbReference type="ARBA" id="ARBA00022525"/>
    </source>
</evidence>
<evidence type="ECO:0000313" key="11">
    <source>
        <dbReference type="EMBL" id="MFD2629963.1"/>
    </source>
</evidence>
<feature type="transmembrane region" description="Helical" evidence="8">
    <location>
        <begin position="2310"/>
        <end position="2331"/>
    </location>
</feature>
<dbReference type="Proteomes" id="UP001597451">
    <property type="component" value="Unassembled WGS sequence"/>
</dbReference>
<feature type="region of interest" description="Disordered" evidence="7">
    <location>
        <begin position="2271"/>
        <end position="2298"/>
    </location>
</feature>
<dbReference type="SUPFAM" id="SSF49478">
    <property type="entry name" value="Cna protein B-type domain"/>
    <property type="match status" value="13"/>
</dbReference>
<evidence type="ECO:0000256" key="6">
    <source>
        <dbReference type="ARBA" id="ARBA00023088"/>
    </source>
</evidence>
<dbReference type="InterPro" id="IPR019931">
    <property type="entry name" value="LPXTG_anchor"/>
</dbReference>
<comment type="subcellular location">
    <subcellularLocation>
        <location evidence="1">Secreted</location>
        <location evidence="1">Cell wall</location>
        <topology evidence="1">Peptidoglycan-anchor</topology>
    </subcellularLocation>
</comment>
<gene>
    <name evidence="11" type="ORF">ACFSUN_14340</name>
</gene>
<evidence type="ECO:0000259" key="10">
    <source>
        <dbReference type="PROSITE" id="PS50847"/>
    </source>
</evidence>
<feature type="compositionally biased region" description="Acidic residues" evidence="7">
    <location>
        <begin position="155"/>
        <end position="192"/>
    </location>
</feature>
<dbReference type="InterPro" id="IPR013783">
    <property type="entry name" value="Ig-like_fold"/>
</dbReference>
<dbReference type="Gene3D" id="2.60.40.10">
    <property type="entry name" value="Immunoglobulins"/>
    <property type="match status" value="13"/>
</dbReference>
<name>A0ABW5Q397_9BACI</name>
<reference evidence="12" key="1">
    <citation type="journal article" date="2019" name="Int. J. Syst. Evol. Microbiol.">
        <title>The Global Catalogue of Microorganisms (GCM) 10K type strain sequencing project: providing services to taxonomists for standard genome sequencing and annotation.</title>
        <authorList>
            <consortium name="The Broad Institute Genomics Platform"/>
            <consortium name="The Broad Institute Genome Sequencing Center for Infectious Disease"/>
            <person name="Wu L."/>
            <person name="Ma J."/>
        </authorList>
    </citation>
    <scope>NUCLEOTIDE SEQUENCE [LARGE SCALE GENOMIC DNA]</scope>
    <source>
        <strain evidence="12">TISTR 1858</strain>
    </source>
</reference>
<keyword evidence="8" id="KW-0472">Membrane</keyword>
<keyword evidence="8" id="KW-0812">Transmembrane</keyword>
<dbReference type="RefSeq" id="WP_379562748.1">
    <property type="nucleotide sequence ID" value="NZ_JBHUMX010000041.1"/>
</dbReference>
<feature type="domain" description="Gram-positive cocci surface proteins LPxTG" evidence="10">
    <location>
        <begin position="2303"/>
        <end position="2338"/>
    </location>
</feature>
<dbReference type="InterPro" id="IPR008456">
    <property type="entry name" value="Collagen-bd_dom"/>
</dbReference>
<dbReference type="SUPFAM" id="SSF49401">
    <property type="entry name" value="Bacterial adhesins"/>
    <property type="match status" value="6"/>
</dbReference>
<evidence type="ECO:0000256" key="1">
    <source>
        <dbReference type="ARBA" id="ARBA00004168"/>
    </source>
</evidence>
<comment type="similarity">
    <text evidence="2">Belongs to the serine-aspartate repeat-containing protein (SDr) family.</text>
</comment>
<dbReference type="PANTHER" id="PTHR36108:SF13">
    <property type="entry name" value="COLOSSIN-B-RELATED"/>
    <property type="match status" value="1"/>
</dbReference>
<evidence type="ECO:0000313" key="12">
    <source>
        <dbReference type="Proteomes" id="UP001597451"/>
    </source>
</evidence>
<feature type="region of interest" description="Disordered" evidence="7">
    <location>
        <begin position="145"/>
        <end position="209"/>
    </location>
</feature>
<evidence type="ECO:0000256" key="3">
    <source>
        <dbReference type="ARBA" id="ARBA00022512"/>
    </source>
</evidence>
<evidence type="ECO:0000256" key="5">
    <source>
        <dbReference type="ARBA" id="ARBA00022729"/>
    </source>
</evidence>
<comment type="caution">
    <text evidence="11">The sequence shown here is derived from an EMBL/GenBank/DDBJ whole genome shotgun (WGS) entry which is preliminary data.</text>
</comment>
<dbReference type="Gene3D" id="2.60.40.740">
    <property type="match status" value="5"/>
</dbReference>
<keyword evidence="12" id="KW-1185">Reference proteome</keyword>
<dbReference type="Pfam" id="PF05737">
    <property type="entry name" value="Collagen_bind"/>
    <property type="match status" value="4"/>
</dbReference>